<dbReference type="Proteomes" id="UP000829447">
    <property type="component" value="Linkage Group LG11"/>
</dbReference>
<protein>
    <submittedName>
        <fullName evidence="1">Uncharacterized protein</fullName>
    </submittedName>
</protein>
<organism evidence="1 2">
    <name type="scientific">Pangasianodon gigas</name>
    <name type="common">Mekong giant catfish</name>
    <name type="synonym">Pangasius gigas</name>
    <dbReference type="NCBI Taxonomy" id="30993"/>
    <lineage>
        <taxon>Eukaryota</taxon>
        <taxon>Metazoa</taxon>
        <taxon>Chordata</taxon>
        <taxon>Craniata</taxon>
        <taxon>Vertebrata</taxon>
        <taxon>Euteleostomi</taxon>
        <taxon>Actinopterygii</taxon>
        <taxon>Neopterygii</taxon>
        <taxon>Teleostei</taxon>
        <taxon>Ostariophysi</taxon>
        <taxon>Siluriformes</taxon>
        <taxon>Pangasiidae</taxon>
        <taxon>Pangasianodon</taxon>
    </lineage>
</organism>
<name>A0ACC5WXD7_PANGG</name>
<evidence type="ECO:0000313" key="1">
    <source>
        <dbReference type="EMBL" id="MCI4383666.1"/>
    </source>
</evidence>
<comment type="caution">
    <text evidence="1">The sequence shown here is derived from an EMBL/GenBank/DDBJ whole genome shotgun (WGS) entry which is preliminary data.</text>
</comment>
<keyword evidence="2" id="KW-1185">Reference proteome</keyword>
<dbReference type="EMBL" id="CM040464">
    <property type="protein sequence ID" value="MCI4383666.1"/>
    <property type="molecule type" value="Genomic_DNA"/>
</dbReference>
<proteinExistence type="predicted"/>
<evidence type="ECO:0000313" key="2">
    <source>
        <dbReference type="Proteomes" id="UP000829447"/>
    </source>
</evidence>
<sequence length="66" mass="7264">MITEWLLISCPALANNPMDAGWGDSGGSGQGPQLTKERKDTKVGSLGRTQQQQPPLKKKFKFKILH</sequence>
<reference evidence="1 2" key="1">
    <citation type="journal article" date="2022" name="bioRxiv">
        <title>An ancient truncated duplication of the anti-Mullerian hormone receptor type 2 gene is a potential conserved master sex determinant in the Pangasiidae catfish family.</title>
        <authorList>
            <person name="Wen M."/>
            <person name="Pan Q."/>
            <person name="Jouanno E."/>
            <person name="Montfort J."/>
            <person name="Zahm M."/>
            <person name="Cabau C."/>
            <person name="Klopp C."/>
            <person name="Iampietro C."/>
            <person name="Roques C."/>
            <person name="Bouchez O."/>
            <person name="Castinel A."/>
            <person name="Donnadieu C."/>
            <person name="Parrinello H."/>
            <person name="Poncet C."/>
            <person name="Belmonte E."/>
            <person name="Gautier V."/>
            <person name="Avarre J.-C."/>
            <person name="Dugue R."/>
            <person name="Gustiano R."/>
            <person name="Ha T.T.T."/>
            <person name="Campet M."/>
            <person name="Sriphairoj K."/>
            <person name="Ribolli J."/>
            <person name="de Almeida F.L."/>
            <person name="Desvignes T."/>
            <person name="Postlethwait J.H."/>
            <person name="Bucao C.F."/>
            <person name="Robinson-Rechavi M."/>
            <person name="Bobe J."/>
            <person name="Herpin A."/>
            <person name="Guiguen Y."/>
        </authorList>
    </citation>
    <scope>NUCLEOTIDE SEQUENCE [LARGE SCALE GENOMIC DNA]</scope>
    <source>
        <strain evidence="1">YG-Dec2019</strain>
    </source>
</reference>
<accession>A0ACC5WXD7</accession>
<gene>
    <name evidence="1" type="ORF">PGIGA_G00029240</name>
</gene>